<name>A0ABW0P6X0_9HYPH</name>
<evidence type="ECO:0000313" key="2">
    <source>
        <dbReference type="EMBL" id="MFC5507852.1"/>
    </source>
</evidence>
<dbReference type="RefSeq" id="WP_197426553.1">
    <property type="nucleotide sequence ID" value="NZ_JBHSLU010000073.1"/>
</dbReference>
<dbReference type="Proteomes" id="UP001596060">
    <property type="component" value="Unassembled WGS sequence"/>
</dbReference>
<comment type="caution">
    <text evidence="2">The sequence shown here is derived from an EMBL/GenBank/DDBJ whole genome shotgun (WGS) entry which is preliminary data.</text>
</comment>
<keyword evidence="3" id="KW-1185">Reference proteome</keyword>
<evidence type="ECO:0000313" key="3">
    <source>
        <dbReference type="Proteomes" id="UP001596060"/>
    </source>
</evidence>
<evidence type="ECO:0000256" key="1">
    <source>
        <dbReference type="SAM" id="Phobius"/>
    </source>
</evidence>
<proteinExistence type="predicted"/>
<dbReference type="EMBL" id="JBHSLU010000073">
    <property type="protein sequence ID" value="MFC5507852.1"/>
    <property type="molecule type" value="Genomic_DNA"/>
</dbReference>
<reference evidence="3" key="1">
    <citation type="journal article" date="2019" name="Int. J. Syst. Evol. Microbiol.">
        <title>The Global Catalogue of Microorganisms (GCM) 10K type strain sequencing project: providing services to taxonomists for standard genome sequencing and annotation.</title>
        <authorList>
            <consortium name="The Broad Institute Genomics Platform"/>
            <consortium name="The Broad Institute Genome Sequencing Center for Infectious Disease"/>
            <person name="Wu L."/>
            <person name="Ma J."/>
        </authorList>
    </citation>
    <scope>NUCLEOTIDE SEQUENCE [LARGE SCALE GENOMIC DNA]</scope>
    <source>
        <strain evidence="3">CCUG 43117</strain>
    </source>
</reference>
<keyword evidence="1" id="KW-1133">Transmembrane helix</keyword>
<protein>
    <submittedName>
        <fullName evidence="2">DUF5993 family protein</fullName>
    </submittedName>
</protein>
<accession>A0ABW0P6X0</accession>
<feature type="transmembrane region" description="Helical" evidence="1">
    <location>
        <begin position="28"/>
        <end position="50"/>
    </location>
</feature>
<keyword evidence="1" id="KW-0812">Transmembrane</keyword>
<sequence>MMSLPFFGLLAGFGCVLAGQRGAALLLWAVSMVVMLVLFRLHVTDALTIVL</sequence>
<dbReference type="InterPro" id="IPR046035">
    <property type="entry name" value="DUF5993"/>
</dbReference>
<gene>
    <name evidence="2" type="ORF">ACFPN9_21650</name>
</gene>
<organism evidence="2 3">
    <name type="scientific">Bosea massiliensis</name>
    <dbReference type="NCBI Taxonomy" id="151419"/>
    <lineage>
        <taxon>Bacteria</taxon>
        <taxon>Pseudomonadati</taxon>
        <taxon>Pseudomonadota</taxon>
        <taxon>Alphaproteobacteria</taxon>
        <taxon>Hyphomicrobiales</taxon>
        <taxon>Boseaceae</taxon>
        <taxon>Bosea</taxon>
    </lineage>
</organism>
<keyword evidence="1" id="KW-0472">Membrane</keyword>
<dbReference type="Pfam" id="PF19455">
    <property type="entry name" value="DUF5993"/>
    <property type="match status" value="1"/>
</dbReference>